<dbReference type="GO" id="GO:0007059">
    <property type="term" value="P:chromosome segregation"/>
    <property type="evidence" value="ECO:0007669"/>
    <property type="project" value="TreeGrafter"/>
</dbReference>
<dbReference type="eggNOG" id="ENOG502SFDP">
    <property type="taxonomic scope" value="Eukaryota"/>
</dbReference>
<dbReference type="RefSeq" id="XP_004364219.2">
    <property type="nucleotide sequence ID" value="XM_004364162.2"/>
</dbReference>
<dbReference type="GO" id="GO:0008017">
    <property type="term" value="F:microtubule binding"/>
    <property type="evidence" value="ECO:0007669"/>
    <property type="project" value="TreeGrafter"/>
</dbReference>
<evidence type="ECO:0000256" key="6">
    <source>
        <dbReference type="ARBA" id="ARBA00023054"/>
    </source>
</evidence>
<dbReference type="GO" id="GO:0031262">
    <property type="term" value="C:Ndc80 complex"/>
    <property type="evidence" value="ECO:0007669"/>
    <property type="project" value="TreeGrafter"/>
</dbReference>
<organism evidence="11 12">
    <name type="scientific">Capsaspora owczarzaki (strain ATCC 30864)</name>
    <dbReference type="NCBI Taxonomy" id="595528"/>
    <lineage>
        <taxon>Eukaryota</taxon>
        <taxon>Filasterea</taxon>
        <taxon>Capsaspora</taxon>
    </lineage>
</organism>
<keyword evidence="5 10" id="KW-0995">Kinetochore</keyword>
<reference evidence="12" key="1">
    <citation type="submission" date="2011-02" db="EMBL/GenBank/DDBJ databases">
        <title>The Genome Sequence of Capsaspora owczarzaki ATCC 30864.</title>
        <authorList>
            <person name="Russ C."/>
            <person name="Cuomo C."/>
            <person name="Burger G."/>
            <person name="Gray M.W."/>
            <person name="Holland P.W.H."/>
            <person name="King N."/>
            <person name="Lang F.B.F."/>
            <person name="Roger A.J."/>
            <person name="Ruiz-Trillo I."/>
            <person name="Young S.K."/>
            <person name="Zeng Q."/>
            <person name="Gargeya S."/>
            <person name="Alvarado L."/>
            <person name="Berlin A."/>
            <person name="Chapman S.B."/>
            <person name="Chen Z."/>
            <person name="Freedman E."/>
            <person name="Gellesch M."/>
            <person name="Goldberg J."/>
            <person name="Griggs A."/>
            <person name="Gujja S."/>
            <person name="Heilman E."/>
            <person name="Heiman D."/>
            <person name="Howarth C."/>
            <person name="Mehta T."/>
            <person name="Neiman D."/>
            <person name="Pearson M."/>
            <person name="Roberts A."/>
            <person name="Saif S."/>
            <person name="Shea T."/>
            <person name="Shenoy N."/>
            <person name="Sisk P."/>
            <person name="Stolte C."/>
            <person name="Sykes S."/>
            <person name="White J."/>
            <person name="Yandava C."/>
            <person name="Haas B."/>
            <person name="Nusbaum C."/>
            <person name="Birren B."/>
        </authorList>
    </citation>
    <scope>NUCLEOTIDE SEQUENCE</scope>
    <source>
        <strain evidence="12">ATCC 30864</strain>
    </source>
</reference>
<keyword evidence="12" id="KW-1185">Reference proteome</keyword>
<comment type="subcellular location">
    <subcellularLocation>
        <location evidence="10">Nucleus</location>
    </subcellularLocation>
    <subcellularLocation>
        <location evidence="10">Chromosome</location>
        <location evidence="10">Centromere</location>
        <location evidence="10">Kinetochore</location>
    </subcellularLocation>
</comment>
<keyword evidence="7 10" id="KW-0539">Nucleus</keyword>
<dbReference type="FunCoup" id="A0A0D2VPI6">
    <property type="interactions" value="36"/>
</dbReference>
<proteinExistence type="inferred from homology"/>
<dbReference type="Pfam" id="PF08286">
    <property type="entry name" value="Spc24"/>
    <property type="match status" value="1"/>
</dbReference>
<dbReference type="Gene3D" id="3.30.160.570">
    <property type="entry name" value="Ncd80 complex, Spc24 subunit"/>
    <property type="match status" value="1"/>
</dbReference>
<evidence type="ECO:0000256" key="3">
    <source>
        <dbReference type="ARBA" id="ARBA00022618"/>
    </source>
</evidence>
<comment type="function">
    <text evidence="10">Acts as a component of the essential kinetochore-associated NDC80 complex, which is required for chromosome segregation and spindle checkpoint activity.</text>
</comment>
<comment type="similarity">
    <text evidence="1 10">Belongs to the SPC24 family.</text>
</comment>
<keyword evidence="8 10" id="KW-0131">Cell cycle</keyword>
<evidence type="ECO:0000256" key="4">
    <source>
        <dbReference type="ARBA" id="ARBA00022776"/>
    </source>
</evidence>
<evidence type="ECO:0000256" key="10">
    <source>
        <dbReference type="RuleBase" id="RU368011"/>
    </source>
</evidence>
<evidence type="ECO:0000256" key="5">
    <source>
        <dbReference type="ARBA" id="ARBA00022838"/>
    </source>
</evidence>
<sequence>MSVTFQTTGELMREATRVFTQGDDVREVSEIMQLQRQVSDIHEQRELASKAAILELTAKLSAEESKCVRATPDNQHAEVLQNIENDKFALAKSINHLDRDNQALTSTMHKLDGDLDAIQARRQAVEQARTVGVPQNKSIVSLYMNITNIKWDFEQDNLVKGFVTKNNDVRPFSLDPKVQTPYFIANYLWEKSM</sequence>
<dbReference type="InParanoid" id="A0A0D2VPI6"/>
<evidence type="ECO:0000256" key="1">
    <source>
        <dbReference type="ARBA" id="ARBA00007804"/>
    </source>
</evidence>
<dbReference type="Proteomes" id="UP000008743">
    <property type="component" value="Unassembled WGS sequence"/>
</dbReference>
<keyword evidence="3 10" id="KW-0132">Cell division</keyword>
<accession>A0A0D2VPI6</accession>
<name>A0A0D2VPI6_CAPO3</name>
<keyword evidence="4 10" id="KW-0498">Mitosis</keyword>
<dbReference type="AlphaFoldDB" id="A0A0D2VPI6"/>
<keyword evidence="9 10" id="KW-0137">Centromere</keyword>
<dbReference type="PhylomeDB" id="A0A0D2VPI6"/>
<dbReference type="EMBL" id="KE346363">
    <property type="protein sequence ID" value="KJE92402.1"/>
    <property type="molecule type" value="Genomic_DNA"/>
</dbReference>
<evidence type="ECO:0000256" key="8">
    <source>
        <dbReference type="ARBA" id="ARBA00023306"/>
    </source>
</evidence>
<dbReference type="PANTHER" id="PTHR22142:SF2">
    <property type="entry name" value="KINETOCHORE PROTEIN SPC24"/>
    <property type="match status" value="1"/>
</dbReference>
<dbReference type="GO" id="GO:0005634">
    <property type="term" value="C:nucleus"/>
    <property type="evidence" value="ECO:0007669"/>
    <property type="project" value="UniProtKB-SubCell"/>
</dbReference>
<evidence type="ECO:0000256" key="7">
    <source>
        <dbReference type="ARBA" id="ARBA00023242"/>
    </source>
</evidence>
<keyword evidence="6" id="KW-0175">Coiled coil</keyword>
<comment type="subunit">
    <text evidence="10">Component of the NDC80 complex.</text>
</comment>
<gene>
    <name evidence="11" type="ORF">CAOG_003380</name>
</gene>
<evidence type="ECO:0000313" key="12">
    <source>
        <dbReference type="Proteomes" id="UP000008743"/>
    </source>
</evidence>
<dbReference type="InterPro" id="IPR013252">
    <property type="entry name" value="Ndc80_Spc24"/>
</dbReference>
<dbReference type="PANTHER" id="PTHR22142">
    <property type="match status" value="1"/>
</dbReference>
<dbReference type="GO" id="GO:0051301">
    <property type="term" value="P:cell division"/>
    <property type="evidence" value="ECO:0007669"/>
    <property type="project" value="UniProtKB-UniRule"/>
</dbReference>
<dbReference type="OrthoDB" id="6432863at2759"/>
<protein>
    <recommendedName>
        <fullName evidence="10">Kinetochore protein Spc24</fullName>
    </recommendedName>
</protein>
<evidence type="ECO:0000256" key="2">
    <source>
        <dbReference type="ARBA" id="ARBA00022454"/>
    </source>
</evidence>
<evidence type="ECO:0000313" key="11">
    <source>
        <dbReference type="EMBL" id="KJE92402.1"/>
    </source>
</evidence>
<keyword evidence="2 10" id="KW-0158">Chromosome</keyword>
<evidence type="ECO:0000256" key="9">
    <source>
        <dbReference type="ARBA" id="ARBA00023328"/>
    </source>
</evidence>